<dbReference type="GO" id="GO:0005085">
    <property type="term" value="F:guanyl-nucleotide exchange factor activity"/>
    <property type="evidence" value="ECO:0007669"/>
    <property type="project" value="UniProtKB-KW"/>
</dbReference>
<evidence type="ECO:0000259" key="6">
    <source>
        <dbReference type="PROSITE" id="PS50002"/>
    </source>
</evidence>
<dbReference type="PANTHER" id="PTHR23113:SF354">
    <property type="entry name" value="BUD SITE SELECTION PROTEIN 5"/>
    <property type="match status" value="1"/>
</dbReference>
<dbReference type="Gene3D" id="1.20.870.10">
    <property type="entry name" value="Son of sevenless (SoS) protein Chain: S domain 1"/>
    <property type="match status" value="1"/>
</dbReference>
<dbReference type="InterPro" id="IPR036028">
    <property type="entry name" value="SH3-like_dom_sf"/>
</dbReference>
<evidence type="ECO:0000256" key="1">
    <source>
        <dbReference type="ARBA" id="ARBA00022443"/>
    </source>
</evidence>
<dbReference type="SMART" id="SM00147">
    <property type="entry name" value="RasGEF"/>
    <property type="match status" value="1"/>
</dbReference>
<feature type="region of interest" description="Disordered" evidence="5">
    <location>
        <begin position="455"/>
        <end position="492"/>
    </location>
</feature>
<dbReference type="Pfam" id="PF25006">
    <property type="entry name" value="DUF7783"/>
    <property type="match status" value="1"/>
</dbReference>
<evidence type="ECO:0000256" key="5">
    <source>
        <dbReference type="SAM" id="MobiDB-lite"/>
    </source>
</evidence>
<dbReference type="Pfam" id="PF07653">
    <property type="entry name" value="SH3_2"/>
    <property type="match status" value="1"/>
</dbReference>
<dbReference type="Gene3D" id="1.10.840.10">
    <property type="entry name" value="Ras guanine-nucleotide exchange factors catalytic domain"/>
    <property type="match status" value="1"/>
</dbReference>
<dbReference type="PROSITE" id="PS50002">
    <property type="entry name" value="SH3"/>
    <property type="match status" value="1"/>
</dbReference>
<evidence type="ECO:0000259" key="7">
    <source>
        <dbReference type="PROSITE" id="PS50009"/>
    </source>
</evidence>
<evidence type="ECO:0000313" key="9">
    <source>
        <dbReference type="EMBL" id="GLB38406.1"/>
    </source>
</evidence>
<dbReference type="InterPro" id="IPR001895">
    <property type="entry name" value="RASGEF_cat_dom"/>
</dbReference>
<dbReference type="InterPro" id="IPR008937">
    <property type="entry name" value="Ras-like_GEF"/>
</dbReference>
<dbReference type="InterPro" id="IPR000651">
    <property type="entry name" value="Ras-like_Gua-exchang_fac_N"/>
</dbReference>
<dbReference type="GO" id="GO:0007265">
    <property type="term" value="P:Ras protein signal transduction"/>
    <property type="evidence" value="ECO:0007669"/>
    <property type="project" value="TreeGrafter"/>
</dbReference>
<dbReference type="InterPro" id="IPR056685">
    <property type="entry name" value="DUF7783"/>
</dbReference>
<evidence type="ECO:0000256" key="4">
    <source>
        <dbReference type="PROSITE-ProRule" id="PRU00192"/>
    </source>
</evidence>
<evidence type="ECO:0000256" key="3">
    <source>
        <dbReference type="PROSITE-ProRule" id="PRU00168"/>
    </source>
</evidence>
<evidence type="ECO:0000256" key="2">
    <source>
        <dbReference type="ARBA" id="ARBA00022658"/>
    </source>
</evidence>
<proteinExistence type="predicted"/>
<dbReference type="EMBL" id="BRPK01000005">
    <property type="protein sequence ID" value="GLB38406.1"/>
    <property type="molecule type" value="Genomic_DNA"/>
</dbReference>
<dbReference type="CDD" id="cd11883">
    <property type="entry name" value="SH3_Sdc25"/>
    <property type="match status" value="1"/>
</dbReference>
<dbReference type="SMART" id="SM00229">
    <property type="entry name" value="RasGEFN"/>
    <property type="match status" value="1"/>
</dbReference>
<keyword evidence="10" id="KW-1185">Reference proteome</keyword>
<feature type="domain" description="N-terminal Ras-GEF" evidence="8">
    <location>
        <begin position="812"/>
        <end position="943"/>
    </location>
</feature>
<dbReference type="Proteomes" id="UP001063166">
    <property type="component" value="Unassembled WGS sequence"/>
</dbReference>
<dbReference type="InterPro" id="IPR001452">
    <property type="entry name" value="SH3_domain"/>
</dbReference>
<feature type="compositionally biased region" description="Polar residues" evidence="5">
    <location>
        <begin position="701"/>
        <end position="726"/>
    </location>
</feature>
<feature type="compositionally biased region" description="Low complexity" evidence="5">
    <location>
        <begin position="90"/>
        <end position="102"/>
    </location>
</feature>
<feature type="region of interest" description="Disordered" evidence="5">
    <location>
        <begin position="688"/>
        <end position="762"/>
    </location>
</feature>
<feature type="domain" description="SH3" evidence="6">
    <location>
        <begin position="110"/>
        <end position="171"/>
    </location>
</feature>
<keyword evidence="2 3" id="KW-0344">Guanine-nucleotide releasing factor</keyword>
<name>A0A9P3PMI6_LYOSH</name>
<dbReference type="PROSITE" id="PS50212">
    <property type="entry name" value="RASGEF_NTER"/>
    <property type="match status" value="1"/>
</dbReference>
<dbReference type="Pfam" id="PF00617">
    <property type="entry name" value="RasGEF"/>
    <property type="match status" value="1"/>
</dbReference>
<evidence type="ECO:0000313" key="10">
    <source>
        <dbReference type="Proteomes" id="UP001063166"/>
    </source>
</evidence>
<comment type="caution">
    <text evidence="9">The sequence shown here is derived from an EMBL/GenBank/DDBJ whole genome shotgun (WGS) entry which is preliminary data.</text>
</comment>
<dbReference type="PANTHER" id="PTHR23113">
    <property type="entry name" value="GUANINE NUCLEOTIDE EXCHANGE FACTOR"/>
    <property type="match status" value="1"/>
</dbReference>
<dbReference type="Gene3D" id="2.30.30.40">
    <property type="entry name" value="SH3 Domains"/>
    <property type="match status" value="1"/>
</dbReference>
<dbReference type="Pfam" id="PF00618">
    <property type="entry name" value="RasGEF_N"/>
    <property type="match status" value="1"/>
</dbReference>
<accession>A0A9P3PMI6</accession>
<feature type="compositionally biased region" description="Low complexity" evidence="5">
    <location>
        <begin position="463"/>
        <end position="480"/>
    </location>
</feature>
<dbReference type="PRINTS" id="PR00452">
    <property type="entry name" value="SH3DOMAIN"/>
</dbReference>
<reference evidence="9" key="1">
    <citation type="submission" date="2022-07" db="EMBL/GenBank/DDBJ databases">
        <title>The genome of Lyophyllum shimeji provides insight into the initial evolution of ectomycorrhizal fungal genome.</title>
        <authorList>
            <person name="Kobayashi Y."/>
            <person name="Shibata T."/>
            <person name="Hirakawa H."/>
            <person name="Shigenobu S."/>
            <person name="Nishiyama T."/>
            <person name="Yamada A."/>
            <person name="Hasebe M."/>
            <person name="Kawaguchi M."/>
        </authorList>
    </citation>
    <scope>NUCLEOTIDE SEQUENCE</scope>
    <source>
        <strain evidence="9">AT787</strain>
    </source>
</reference>
<dbReference type="InterPro" id="IPR036964">
    <property type="entry name" value="RASGEF_cat_dom_sf"/>
</dbReference>
<dbReference type="PROSITE" id="PS50009">
    <property type="entry name" value="RASGEF_CAT"/>
    <property type="match status" value="1"/>
</dbReference>
<gene>
    <name evidence="9" type="primary">BUD5</name>
    <name evidence="9" type="ORF">LshimejAT787_0502710</name>
</gene>
<keyword evidence="1 4" id="KW-0728">SH3 domain</keyword>
<protein>
    <submittedName>
        <fullName evidence="9">Guanine nucleotide exchange factor for Ras-like GTPases N-terminal motif containing protein</fullName>
    </submittedName>
</protein>
<dbReference type="InterPro" id="IPR023578">
    <property type="entry name" value="Ras_GEF_dom_sf"/>
</dbReference>
<dbReference type="CDD" id="cd00155">
    <property type="entry name" value="RasGEF"/>
    <property type="match status" value="1"/>
</dbReference>
<dbReference type="SUPFAM" id="SSF48366">
    <property type="entry name" value="Ras GEF"/>
    <property type="match status" value="1"/>
</dbReference>
<dbReference type="AlphaFoldDB" id="A0A9P3PMI6"/>
<dbReference type="OrthoDB" id="28357at2759"/>
<dbReference type="PROSITE" id="PS00720">
    <property type="entry name" value="RASGEF"/>
    <property type="match status" value="1"/>
</dbReference>
<evidence type="ECO:0000259" key="8">
    <source>
        <dbReference type="PROSITE" id="PS50212"/>
    </source>
</evidence>
<dbReference type="CDD" id="cd06224">
    <property type="entry name" value="REM"/>
    <property type="match status" value="1"/>
</dbReference>
<sequence>MYPNQLKINTKLGPNLGIAGPSKLPARTSRSRSPLRGPRQANSLGVAQRMRSASTASSSSSLSIVSPATPSTNGSTSSLAIPRNHDSHTRAAPSRSPSPSSPVIEDTARIGSEYVLAMHDYAPQHQNATCLTFRAGQVIHVLNKDASGWWDGELEGRRGWFPSNYVNADFDSLTEEQLPNQSIRGHSHSASVASTVSWASSTSIETPQRHRRAPIPEEQGQDIDSYCPALMVPLLNSLSLLQSAVRANRTSHFPPSTACIISCVRSILSTTQTLVRDAPILQQHPPLAQERRRILSVLAALVTQAKKAAEGTSNDQNQEVEVETMLRLGGQVFASVRRFLAVAVQCGVALPNPRNSTGSTDTEGPSWGDPDVSFDTPAISYGIDSPNGRTPTQARLREREFMATAGSALRVKSMGDLRSQVMAATEEDSDATPLLPNRPSARKLKEHIYLQDRFVPQHRPGLPSVSSISSSSSFSSQDSSPPAPPFPSGPSTTAQVMEALRLTHDQYLSTIAAFIGHAHSHSRTSHASSTGHLYDLVREIVEMVCKLLTIVEAVMQHPGIPANRLGNLKSAKEGLYNVTSSLAESVRLLTVSLPPTLTDEEEKQTLLRSATSALKAGADCVAAVKVCLNRSVGESPFIINMPAVGDETVQPFTPSKFSNSPLAKSASMSALQGFPTNGADDEDLTIQAVSPSPVRRPREISSGSEDSGVSKASSLQSIDTAATTPDYTKHRPPSFTNINHAPVEADLPSPRSMARTEDDRTTWEGSVRGHDMRVDNGDLPTAPLDAMPDVIQDPSVWMLSHDYSLEDVAYNSEGVLVGATMEVLVEKMTPHDSLVDPAFSAVFFLTFRLFSSPVELVDAIIARYNIQPPQGISEEDIQLWQQRKGVPVRLRVSNFIKIWVEMYWRPGVDDPALPALTLFTRKELAHFFPGPAQRILELITLRRQTTDFTISPKGDRSRDPGMSINPPSTILLTSEVPRPTMTKTLLVALRKKEFASIVVTDFDALELARQLTIMECNLYCAIQPEEVLETGSEGAKPPVNVRAVSSLSTVITGWVAESILSELDLKKRTALVRFYIKVADRCSSLHNYSTSRSILAALDSSTISRLHQTWLGVPQKYKGQLESLRRLADHSRNYHEYRTKLRNTAPPAVPFLGLYLTDVTFCREGNPSHRASPINASKKLLNFNKYHKLARIVQDMQRFQVPYNLKAIPEVQEYLNVAFENSRHHGDLQDLYRRSLLVEPRQPADAAPAAGDMRQLFNWATRSQPQTATAPS</sequence>
<organism evidence="9 10">
    <name type="scientific">Lyophyllum shimeji</name>
    <name type="common">Hon-shimeji</name>
    <name type="synonym">Tricholoma shimeji</name>
    <dbReference type="NCBI Taxonomy" id="47721"/>
    <lineage>
        <taxon>Eukaryota</taxon>
        <taxon>Fungi</taxon>
        <taxon>Dikarya</taxon>
        <taxon>Basidiomycota</taxon>
        <taxon>Agaricomycotina</taxon>
        <taxon>Agaricomycetes</taxon>
        <taxon>Agaricomycetidae</taxon>
        <taxon>Agaricales</taxon>
        <taxon>Tricholomatineae</taxon>
        <taxon>Lyophyllaceae</taxon>
        <taxon>Lyophyllum</taxon>
    </lineage>
</organism>
<dbReference type="InterPro" id="IPR019804">
    <property type="entry name" value="Ras_G-nucl-exch_fac_CS"/>
</dbReference>
<dbReference type="SMART" id="SM00326">
    <property type="entry name" value="SH3"/>
    <property type="match status" value="1"/>
</dbReference>
<feature type="compositionally biased region" description="Low complexity" evidence="5">
    <location>
        <begin position="52"/>
        <end position="71"/>
    </location>
</feature>
<feature type="region of interest" description="Disordered" evidence="5">
    <location>
        <begin position="1"/>
        <end position="105"/>
    </location>
</feature>
<dbReference type="GO" id="GO:0005886">
    <property type="term" value="C:plasma membrane"/>
    <property type="evidence" value="ECO:0007669"/>
    <property type="project" value="TreeGrafter"/>
</dbReference>
<dbReference type="SUPFAM" id="SSF50044">
    <property type="entry name" value="SH3-domain"/>
    <property type="match status" value="1"/>
</dbReference>
<feature type="domain" description="Ras-GEF" evidence="7">
    <location>
        <begin position="1003"/>
        <end position="1241"/>
    </location>
</feature>